<gene>
    <name evidence="2" type="ORF">PLEPLA_LOCUS27801</name>
</gene>
<feature type="region of interest" description="Disordered" evidence="1">
    <location>
        <begin position="82"/>
        <end position="157"/>
    </location>
</feature>
<evidence type="ECO:0000313" key="2">
    <source>
        <dbReference type="EMBL" id="CAB1440035.1"/>
    </source>
</evidence>
<reference evidence="2" key="1">
    <citation type="submission" date="2020-03" db="EMBL/GenBank/DDBJ databases">
        <authorList>
            <person name="Weist P."/>
        </authorList>
    </citation>
    <scope>NUCLEOTIDE SEQUENCE</scope>
</reference>
<comment type="caution">
    <text evidence="2">The sequence shown here is derived from an EMBL/GenBank/DDBJ whole genome shotgun (WGS) entry which is preliminary data.</text>
</comment>
<evidence type="ECO:0000256" key="1">
    <source>
        <dbReference type="SAM" id="MobiDB-lite"/>
    </source>
</evidence>
<proteinExistence type="predicted"/>
<dbReference type="EMBL" id="CADEAL010002387">
    <property type="protein sequence ID" value="CAB1440035.1"/>
    <property type="molecule type" value="Genomic_DNA"/>
</dbReference>
<sequence>MGFDSKSFPIHPGACLDWLIVSPVVIQTDSDWRSTLLIVCSRLTESHFIRQPSVSSTAQHEHGVQSSSVTACLHRLPHKELFTRARTGSKSERGRGGRRGEEESGERREGAAGDREIKNIWEMEKGSERLRGRTRERKGEMAMEGAVEAVCSPECTG</sequence>
<keyword evidence="3" id="KW-1185">Reference proteome</keyword>
<evidence type="ECO:0000313" key="3">
    <source>
        <dbReference type="Proteomes" id="UP001153269"/>
    </source>
</evidence>
<organism evidence="2 3">
    <name type="scientific">Pleuronectes platessa</name>
    <name type="common">European plaice</name>
    <dbReference type="NCBI Taxonomy" id="8262"/>
    <lineage>
        <taxon>Eukaryota</taxon>
        <taxon>Metazoa</taxon>
        <taxon>Chordata</taxon>
        <taxon>Craniata</taxon>
        <taxon>Vertebrata</taxon>
        <taxon>Euteleostomi</taxon>
        <taxon>Actinopterygii</taxon>
        <taxon>Neopterygii</taxon>
        <taxon>Teleostei</taxon>
        <taxon>Neoteleostei</taxon>
        <taxon>Acanthomorphata</taxon>
        <taxon>Carangaria</taxon>
        <taxon>Pleuronectiformes</taxon>
        <taxon>Pleuronectoidei</taxon>
        <taxon>Pleuronectidae</taxon>
        <taxon>Pleuronectes</taxon>
    </lineage>
</organism>
<feature type="compositionally biased region" description="Basic and acidic residues" evidence="1">
    <location>
        <begin position="82"/>
        <end position="141"/>
    </location>
</feature>
<protein>
    <submittedName>
        <fullName evidence="2">Uncharacterized protein</fullName>
    </submittedName>
</protein>
<dbReference type="AlphaFoldDB" id="A0A9N7YW81"/>
<accession>A0A9N7YW81</accession>
<name>A0A9N7YW81_PLEPL</name>
<dbReference type="Proteomes" id="UP001153269">
    <property type="component" value="Unassembled WGS sequence"/>
</dbReference>